<evidence type="ECO:0000313" key="3">
    <source>
        <dbReference type="EMBL" id="GAG01545.1"/>
    </source>
</evidence>
<dbReference type="AlphaFoldDB" id="X0U7M9"/>
<keyword evidence="1" id="KW-1133">Transmembrane helix</keyword>
<evidence type="ECO:0000259" key="2">
    <source>
        <dbReference type="Pfam" id="PF00892"/>
    </source>
</evidence>
<evidence type="ECO:0000256" key="1">
    <source>
        <dbReference type="SAM" id="Phobius"/>
    </source>
</evidence>
<sequence length="58" mass="6407">MSFVIGIILAFVSMVLWGVSDLITKISLDKESKWKVLFVSQLFGGLLVLLIAVFLGHI</sequence>
<feature type="domain" description="EamA" evidence="2">
    <location>
        <begin position="5"/>
        <end position="56"/>
    </location>
</feature>
<dbReference type="InterPro" id="IPR000620">
    <property type="entry name" value="EamA_dom"/>
</dbReference>
<dbReference type="GO" id="GO:0016020">
    <property type="term" value="C:membrane"/>
    <property type="evidence" value="ECO:0007669"/>
    <property type="project" value="InterPro"/>
</dbReference>
<gene>
    <name evidence="3" type="ORF">S01H1_39865</name>
</gene>
<comment type="caution">
    <text evidence="3">The sequence shown here is derived from an EMBL/GenBank/DDBJ whole genome shotgun (WGS) entry which is preliminary data.</text>
</comment>
<proteinExistence type="predicted"/>
<keyword evidence="1" id="KW-0812">Transmembrane</keyword>
<dbReference type="Pfam" id="PF00892">
    <property type="entry name" value="EamA"/>
    <property type="match status" value="1"/>
</dbReference>
<feature type="transmembrane region" description="Helical" evidence="1">
    <location>
        <begin position="36"/>
        <end position="55"/>
    </location>
</feature>
<reference evidence="3" key="1">
    <citation type="journal article" date="2014" name="Front. Microbiol.">
        <title>High frequency of phylogenetically diverse reductive dehalogenase-homologous genes in deep subseafloor sedimentary metagenomes.</title>
        <authorList>
            <person name="Kawai M."/>
            <person name="Futagami T."/>
            <person name="Toyoda A."/>
            <person name="Takaki Y."/>
            <person name="Nishi S."/>
            <person name="Hori S."/>
            <person name="Arai W."/>
            <person name="Tsubouchi T."/>
            <person name="Morono Y."/>
            <person name="Uchiyama I."/>
            <person name="Ito T."/>
            <person name="Fujiyama A."/>
            <person name="Inagaki F."/>
            <person name="Takami H."/>
        </authorList>
    </citation>
    <scope>NUCLEOTIDE SEQUENCE</scope>
    <source>
        <strain evidence="3">Expedition CK06-06</strain>
    </source>
</reference>
<accession>X0U7M9</accession>
<feature type="non-terminal residue" evidence="3">
    <location>
        <position position="58"/>
    </location>
</feature>
<protein>
    <recommendedName>
        <fullName evidence="2">EamA domain-containing protein</fullName>
    </recommendedName>
</protein>
<feature type="transmembrane region" description="Helical" evidence="1">
    <location>
        <begin position="6"/>
        <end position="24"/>
    </location>
</feature>
<dbReference type="EMBL" id="BARS01025203">
    <property type="protein sequence ID" value="GAG01545.1"/>
    <property type="molecule type" value="Genomic_DNA"/>
</dbReference>
<keyword evidence="1" id="KW-0472">Membrane</keyword>
<organism evidence="3">
    <name type="scientific">marine sediment metagenome</name>
    <dbReference type="NCBI Taxonomy" id="412755"/>
    <lineage>
        <taxon>unclassified sequences</taxon>
        <taxon>metagenomes</taxon>
        <taxon>ecological metagenomes</taxon>
    </lineage>
</organism>
<name>X0U7M9_9ZZZZ</name>